<dbReference type="SUPFAM" id="SSF52151">
    <property type="entry name" value="FabD/lysophospholipase-like"/>
    <property type="match status" value="1"/>
</dbReference>
<protein>
    <recommendedName>
        <fullName evidence="3">PNPLA domain-containing protein</fullName>
    </recommendedName>
</protein>
<dbReference type="InterPro" id="IPR047156">
    <property type="entry name" value="Teg/CotR/CapV-like"/>
</dbReference>
<dbReference type="GO" id="GO:0006629">
    <property type="term" value="P:lipid metabolic process"/>
    <property type="evidence" value="ECO:0007669"/>
    <property type="project" value="UniProtKB-KW"/>
</dbReference>
<feature type="short sequence motif" description="DGA/G" evidence="2">
    <location>
        <begin position="66"/>
        <end position="68"/>
    </location>
</feature>
<evidence type="ECO:0000313" key="5">
    <source>
        <dbReference type="Proteomes" id="UP000595663"/>
    </source>
</evidence>
<evidence type="ECO:0000313" key="4">
    <source>
        <dbReference type="EMBL" id="BBB26157.1"/>
    </source>
</evidence>
<keyword evidence="5" id="KW-1185">Reference proteome</keyword>
<name>A0A7R6PGP7_9GAMM</name>
<keyword evidence="1" id="KW-0443">Lipid metabolism</keyword>
<dbReference type="AlphaFoldDB" id="A0A7R6PGP7"/>
<evidence type="ECO:0000259" key="3">
    <source>
        <dbReference type="PROSITE" id="PS51635"/>
    </source>
</evidence>
<dbReference type="PANTHER" id="PTHR24138">
    <property type="entry name" value="INTRACELLLAR PHOSPHOLIPASE A FAMILY"/>
    <property type="match status" value="1"/>
</dbReference>
<dbReference type="RefSeq" id="WP_169336954.1">
    <property type="nucleotide sequence ID" value="NZ_AP014545.1"/>
</dbReference>
<dbReference type="EMBL" id="AP014545">
    <property type="protein sequence ID" value="BBB26157.1"/>
    <property type="molecule type" value="Genomic_DNA"/>
</dbReference>
<proteinExistence type="predicted"/>
<dbReference type="KEGG" id="ajp:AMJAP_1562"/>
<dbReference type="Gene3D" id="3.40.1090.10">
    <property type="entry name" value="Cytosolic phospholipase A2 catalytic domain"/>
    <property type="match status" value="1"/>
</dbReference>
<dbReference type="InterPro" id="IPR016035">
    <property type="entry name" value="Acyl_Trfase/lysoPLipase"/>
</dbReference>
<reference evidence="4 5" key="1">
    <citation type="journal article" date="2008" name="Int. J. Syst. Evol. Microbiol.">
        <title>Amphritea japonica sp. nov. and Amphritea balenae sp. nov., isolated from the sediment adjacent to sperm whale carcasses off Kagoshima, Japan.</title>
        <authorList>
            <person name="Miyazaki M."/>
            <person name="Nogi Y."/>
            <person name="Fujiwara Y."/>
            <person name="Kawato M."/>
            <person name="Nagahama T."/>
            <person name="Kubokawa K."/>
            <person name="Horikoshi K."/>
        </authorList>
    </citation>
    <scope>NUCLEOTIDE SEQUENCE [LARGE SCALE GENOMIC DNA]</scope>
    <source>
        <strain evidence="4 5">ATCC BAA-1530</strain>
    </source>
</reference>
<evidence type="ECO:0000256" key="1">
    <source>
        <dbReference type="ARBA" id="ARBA00023098"/>
    </source>
</evidence>
<dbReference type="InterPro" id="IPR002641">
    <property type="entry name" value="PNPLA_dom"/>
</dbReference>
<accession>A0A7R6PGP7</accession>
<dbReference type="Proteomes" id="UP000595663">
    <property type="component" value="Chromosome"/>
</dbReference>
<sequence length="154" mass="16304">MAWKRPLLLEVGTKSLCCSVNQPDADNYAVWEAVRGTSAAPIYFPIANVGGGTSPRSSASNKWVVDGGTMSNNPAIWGVTEALRTGIASRLEDIIVISLGTGIYEGGAGVGIDSNAVKDIVPKQGNWSTLPWMVEKLDDLEGSDHSRGVLISIF</sequence>
<feature type="domain" description="PNPLA" evidence="3">
    <location>
        <begin position="1"/>
        <end position="79"/>
    </location>
</feature>
<dbReference type="PROSITE" id="PS51635">
    <property type="entry name" value="PNPLA"/>
    <property type="match status" value="1"/>
</dbReference>
<evidence type="ECO:0000256" key="2">
    <source>
        <dbReference type="PROSITE-ProRule" id="PRU01161"/>
    </source>
</evidence>
<gene>
    <name evidence="4" type="ORF">AMJAP_1562</name>
</gene>
<comment type="caution">
    <text evidence="2">Lacks conserved residue(s) required for the propagation of feature annotation.</text>
</comment>
<dbReference type="PANTHER" id="PTHR24138:SF10">
    <property type="entry name" value="PHOSPHOLIPASE A2"/>
    <property type="match status" value="1"/>
</dbReference>
<dbReference type="Pfam" id="PF01734">
    <property type="entry name" value="Patatin"/>
    <property type="match status" value="1"/>
</dbReference>
<organism evidence="4 5">
    <name type="scientific">Amphritea japonica ATCC BAA-1530</name>
    <dbReference type="NCBI Taxonomy" id="1278309"/>
    <lineage>
        <taxon>Bacteria</taxon>
        <taxon>Pseudomonadati</taxon>
        <taxon>Pseudomonadota</taxon>
        <taxon>Gammaproteobacteria</taxon>
        <taxon>Oceanospirillales</taxon>
        <taxon>Oceanospirillaceae</taxon>
        <taxon>Amphritea</taxon>
    </lineage>
</organism>